<accession>A0A1E2UGR8</accession>
<comment type="caution">
    <text evidence="1">The sequence shown here is derived from an EMBL/GenBank/DDBJ whole genome shotgun (WGS) entry which is preliminary data.</text>
</comment>
<name>A0A1E2UGR8_9GAMM</name>
<dbReference type="AlphaFoldDB" id="A0A1E2UGR8"/>
<dbReference type="InterPro" id="IPR010982">
    <property type="entry name" value="Lambda_DNA-bd_dom_sf"/>
</dbReference>
<dbReference type="GO" id="GO:0003677">
    <property type="term" value="F:DNA binding"/>
    <property type="evidence" value="ECO:0007669"/>
    <property type="project" value="InterPro"/>
</dbReference>
<organism evidence="1 2">
    <name type="scientific">Candidatus Thiodiazotropha endoloripes</name>
    <dbReference type="NCBI Taxonomy" id="1818881"/>
    <lineage>
        <taxon>Bacteria</taxon>
        <taxon>Pseudomonadati</taxon>
        <taxon>Pseudomonadota</taxon>
        <taxon>Gammaproteobacteria</taxon>
        <taxon>Chromatiales</taxon>
        <taxon>Sedimenticolaceae</taxon>
        <taxon>Candidatus Thiodiazotropha</taxon>
    </lineage>
</organism>
<sequence length="84" mass="9562">MFILNMDMKTFISTEGREAATRLAAKCGTKYIYLTQIASGFRKPSGRLTLLLERHSEGKLSRYELRPDLYPKAQSEQQISKCSS</sequence>
<keyword evidence="2" id="KW-1185">Reference proteome</keyword>
<dbReference type="Gene3D" id="1.10.260.40">
    <property type="entry name" value="lambda repressor-like DNA-binding domains"/>
    <property type="match status" value="1"/>
</dbReference>
<reference evidence="1 2" key="1">
    <citation type="submission" date="2016-03" db="EMBL/GenBank/DDBJ databases">
        <title>Chemosynthetic sulphur-oxidizing symbionts of marine invertebrate animals are capable of nitrogen fixation.</title>
        <authorList>
            <person name="Petersen J.M."/>
            <person name="Kemper A."/>
            <person name="Gruber-Vodicka H."/>
            <person name="Cardini U."/>
            <person name="Geest Mvander."/>
            <person name="Kleiner M."/>
            <person name="Bulgheresi S."/>
            <person name="Fussmann M."/>
            <person name="Herbold C."/>
            <person name="Seah B.K.B."/>
            <person name="Antony C.Paul."/>
            <person name="Liu D."/>
            <person name="Belitz A."/>
            <person name="Weber M."/>
        </authorList>
    </citation>
    <scope>NUCLEOTIDE SEQUENCE [LARGE SCALE GENOMIC DNA]</scope>
    <source>
        <strain evidence="1">G_D</strain>
    </source>
</reference>
<protein>
    <recommendedName>
        <fullName evidence="3">Helix-turn-helix domain-containing protein</fullName>
    </recommendedName>
</protein>
<proteinExistence type="predicted"/>
<dbReference type="Proteomes" id="UP000094849">
    <property type="component" value="Unassembled WGS sequence"/>
</dbReference>
<gene>
    <name evidence="1" type="ORF">A3196_19810</name>
</gene>
<evidence type="ECO:0000313" key="2">
    <source>
        <dbReference type="Proteomes" id="UP000094849"/>
    </source>
</evidence>
<evidence type="ECO:0000313" key="1">
    <source>
        <dbReference type="EMBL" id="ODB91971.1"/>
    </source>
</evidence>
<evidence type="ECO:0008006" key="3">
    <source>
        <dbReference type="Google" id="ProtNLM"/>
    </source>
</evidence>
<dbReference type="EMBL" id="LVJZ01000007">
    <property type="protein sequence ID" value="ODB91971.1"/>
    <property type="molecule type" value="Genomic_DNA"/>
</dbReference>